<gene>
    <name evidence="2" type="ORF">E5259_28665</name>
</gene>
<feature type="region of interest" description="Disordered" evidence="1">
    <location>
        <begin position="207"/>
        <end position="253"/>
    </location>
</feature>
<dbReference type="EMBL" id="CP039126">
    <property type="protein sequence ID" value="QMW81218.1"/>
    <property type="molecule type" value="Genomic_DNA"/>
</dbReference>
<reference evidence="2 3" key="1">
    <citation type="submission" date="2019-04" db="EMBL/GenBank/DDBJ databases">
        <authorList>
            <person name="Schori C."/>
            <person name="Ahrens C."/>
        </authorList>
    </citation>
    <scope>NUCLEOTIDE SEQUENCE [LARGE SCALE GENOMIC DNA]</scope>
    <source>
        <strain evidence="2 3">DSM 2950</strain>
    </source>
</reference>
<organism evidence="2 3">
    <name type="scientific">Blautia producta</name>
    <dbReference type="NCBI Taxonomy" id="33035"/>
    <lineage>
        <taxon>Bacteria</taxon>
        <taxon>Bacillati</taxon>
        <taxon>Bacillota</taxon>
        <taxon>Clostridia</taxon>
        <taxon>Lachnospirales</taxon>
        <taxon>Lachnospiraceae</taxon>
        <taxon>Blautia</taxon>
    </lineage>
</organism>
<evidence type="ECO:0000313" key="3">
    <source>
        <dbReference type="Proteomes" id="UP000515789"/>
    </source>
</evidence>
<feature type="compositionally biased region" description="Basic and acidic residues" evidence="1">
    <location>
        <begin position="207"/>
        <end position="225"/>
    </location>
</feature>
<dbReference type="AlphaFoldDB" id="A0A7G5N2X5"/>
<dbReference type="GeneID" id="75053284"/>
<dbReference type="Pfam" id="PF07083">
    <property type="entry name" value="DUF1351"/>
    <property type="match status" value="1"/>
</dbReference>
<evidence type="ECO:0000313" key="2">
    <source>
        <dbReference type="EMBL" id="QMW81218.1"/>
    </source>
</evidence>
<dbReference type="Proteomes" id="UP000515789">
    <property type="component" value="Chromosome"/>
</dbReference>
<name>A0A7G5N2X5_9FIRM</name>
<feature type="compositionally biased region" description="Low complexity" evidence="1">
    <location>
        <begin position="226"/>
        <end position="241"/>
    </location>
</feature>
<sequence length="287" mass="33747">MELRITTQMEPGVLPEVQWNNEELKKEIAEKATEYKNIAYTAEQSTDMRKDRAKLNALVTAFEDQRKRVKKFYNEPYTKFEDQVKEVLAPAREAIALIDKGLDEIEKKYRADRKAKMQELYEKYVGDLRGLVPFTRTVKEEYYKKAFTDKKLEQAYIDFFGRIREDMKALEELPERFRDKALLKYVESFSLSDALREGKRLEELEKAMEERRRNQEAEKAARDAAKPQARPQAQAQQQEAPITEPVNTANEEEPIMSLDFRAWGTKAQLMGLRQYMIDNHIKFGKVE</sequence>
<proteinExistence type="predicted"/>
<evidence type="ECO:0000256" key="1">
    <source>
        <dbReference type="SAM" id="MobiDB-lite"/>
    </source>
</evidence>
<dbReference type="InterPro" id="IPR009785">
    <property type="entry name" value="Prophage_Lj928_Orf309"/>
</dbReference>
<dbReference type="RefSeq" id="WP_018596803.1">
    <property type="nucleotide sequence ID" value="NZ_CABLBP010000036.1"/>
</dbReference>
<accession>A0A7G5N2X5</accession>
<protein>
    <submittedName>
        <fullName evidence="2">DUF1351 domain-containing protein</fullName>
    </submittedName>
</protein>